<evidence type="ECO:0000313" key="2">
    <source>
        <dbReference type="Proteomes" id="UP001065298"/>
    </source>
</evidence>
<organism evidence="1 2">
    <name type="scientific">Fusarium keratoplasticum</name>
    <dbReference type="NCBI Taxonomy" id="1328300"/>
    <lineage>
        <taxon>Eukaryota</taxon>
        <taxon>Fungi</taxon>
        <taxon>Dikarya</taxon>
        <taxon>Ascomycota</taxon>
        <taxon>Pezizomycotina</taxon>
        <taxon>Sordariomycetes</taxon>
        <taxon>Hypocreomycetidae</taxon>
        <taxon>Hypocreales</taxon>
        <taxon>Nectriaceae</taxon>
        <taxon>Fusarium</taxon>
        <taxon>Fusarium solani species complex</taxon>
    </lineage>
</organism>
<dbReference type="Proteomes" id="UP001065298">
    <property type="component" value="Chromosome 12"/>
</dbReference>
<keyword evidence="2" id="KW-1185">Reference proteome</keyword>
<sequence>MGNLLISHLIQDLPDAKMPPYPLYSIPKGDYAIPDDQLDLRSDAEVDDTIKSLRPVTSPKNIWFFWNSGYDTLHPYAKRNVRAWHRRFSKKGWEIRVVDLDPKSVGYIGSWIDLEDSTVVPEAFKNGTLDGEFAKQHYSDLVRFPLLLRYGGVYTDVGFMQIGDLDRLWNETIVNADSPYEVLSYNAGGPRSYSLLNYFIASLPGNAFWQACHDLLLKLWEGKTNTEGLYKHPLIKELPLLGETFAAAGHEEISRRLTDYIIQGQAITMVMSTVDEERGWDGPEYTSTKIFAPEYMVGSQLINEYTNWNGPKAFELMSLKLPEAGQPESDDQKLAREIVENCLSRSFGFKLAHGLIVQVLGETLGSLWRKNVGSDDVEGTYAHWLRYGIERWNQYDLPTPEAFEKLEPVKRGSLLG</sequence>
<comment type="caution">
    <text evidence="1">The sequence shown here is derived from an EMBL/GenBank/DDBJ whole genome shotgun (WGS) entry which is preliminary data.</text>
</comment>
<proteinExistence type="predicted"/>
<protein>
    <submittedName>
        <fullName evidence="1">Uncharacterized protein</fullName>
    </submittedName>
</protein>
<accession>A0ACC0QDP5</accession>
<dbReference type="EMBL" id="CM046514">
    <property type="protein sequence ID" value="KAI8650422.1"/>
    <property type="molecule type" value="Genomic_DNA"/>
</dbReference>
<reference evidence="1" key="1">
    <citation type="submission" date="2022-06" db="EMBL/GenBank/DDBJ databases">
        <title>Fusarium solani species complex genomes reveal bases of compartmentalisation and animal pathogenesis.</title>
        <authorList>
            <person name="Tsai I.J."/>
        </authorList>
    </citation>
    <scope>NUCLEOTIDE SEQUENCE</scope>
    <source>
        <strain evidence="1">Fu6.1</strain>
    </source>
</reference>
<evidence type="ECO:0000313" key="1">
    <source>
        <dbReference type="EMBL" id="KAI8650422.1"/>
    </source>
</evidence>
<name>A0ACC0QDP5_9HYPO</name>
<gene>
    <name evidence="1" type="ORF">NCS57_01375900</name>
</gene>